<evidence type="ECO:0000256" key="3">
    <source>
        <dbReference type="ARBA" id="ARBA00024226"/>
    </source>
</evidence>
<protein>
    <recommendedName>
        <fullName evidence="3">aldehyde dehydrogenase (NAD(+))</fullName>
        <ecNumber evidence="3">1.2.1.3</ecNumber>
    </recommendedName>
</protein>
<dbReference type="SUPFAM" id="SSF53720">
    <property type="entry name" value="ALDH-like"/>
    <property type="match status" value="1"/>
</dbReference>
<dbReference type="FunFam" id="3.40.605.10:FF:000007">
    <property type="entry name" value="NAD/NADP-dependent betaine aldehyde dehydrogenase"/>
    <property type="match status" value="1"/>
</dbReference>
<dbReference type="PANTHER" id="PTHR42804">
    <property type="entry name" value="ALDEHYDE DEHYDROGENASE"/>
    <property type="match status" value="1"/>
</dbReference>
<evidence type="ECO:0000256" key="4">
    <source>
        <dbReference type="ARBA" id="ARBA00049194"/>
    </source>
</evidence>
<dbReference type="PANTHER" id="PTHR42804:SF1">
    <property type="entry name" value="ALDEHYDE DEHYDROGENASE-RELATED"/>
    <property type="match status" value="1"/>
</dbReference>
<proteinExistence type="inferred from homology"/>
<dbReference type="EMBL" id="CZQE01000375">
    <property type="protein sequence ID" value="CUS46536.1"/>
    <property type="molecule type" value="Genomic_DNA"/>
</dbReference>
<comment type="similarity">
    <text evidence="1">Belongs to the aldehyde dehydrogenase family.</text>
</comment>
<dbReference type="InterPro" id="IPR016160">
    <property type="entry name" value="Ald_DH_CS_CYS"/>
</dbReference>
<dbReference type="AlphaFoldDB" id="A0A170PQ39"/>
<sequence length="492" mass="50921">MNSSAAARILPNWDAPLPEVLGHAWIQGETRVFGGDPVVSVNPATGDILGGFDEGGAQAVEAAVIAARSAFLGDWGRTSAADRAALLLNWAARIADEVEHLAWLETLEVGRPTTDAKALIAQGPLLIGHYASMIPALEDRADGAARRARGVVGAITPWNFPVANVLIRAAPILAAGNTLVLKPSELSPRSAVLLAQLASEAGLPPGVFNVAPGTGHETGAALAAHPGVDMLAFTGSTRTGQAIIQASASRSLKPLMMECGGKSPQLVLPDMIDQPEIWPGVFAAAFWNTGQWCAARTRLLVPRGGLDAAVEGLRAAATDWPIGDPRDPETRLGPLASRKQYDAVQGFREIARQTARVVPLSAAPGGLQADGFYVAPELVLGAAQDNALVQQEVFGPLLTVQEYGDLDEAIRLADDGPYGLGATIWGADKEAAERIATGLRVGSVDVIVAAAARPGLALGTPFEPRKQSGFGVEGGLAGLAAFTAPQAITYAG</sequence>
<feature type="domain" description="Aldehyde dehydrogenase" evidence="5">
    <location>
        <begin position="39"/>
        <end position="487"/>
    </location>
</feature>
<keyword evidence="2 6" id="KW-0560">Oxidoreductase</keyword>
<dbReference type="InterPro" id="IPR016161">
    <property type="entry name" value="Ald_DH/histidinol_DH"/>
</dbReference>
<name>A0A170PQ39_9ZZZZ</name>
<gene>
    <name evidence="6" type="ORF">MGWOODY_Smn3107</name>
</gene>
<evidence type="ECO:0000259" key="5">
    <source>
        <dbReference type="Pfam" id="PF00171"/>
    </source>
</evidence>
<evidence type="ECO:0000256" key="1">
    <source>
        <dbReference type="ARBA" id="ARBA00009986"/>
    </source>
</evidence>
<dbReference type="Gene3D" id="3.40.605.10">
    <property type="entry name" value="Aldehyde Dehydrogenase, Chain A, domain 1"/>
    <property type="match status" value="1"/>
</dbReference>
<reference evidence="6" key="1">
    <citation type="submission" date="2015-10" db="EMBL/GenBank/DDBJ databases">
        <authorList>
            <person name="Gilbert D.G."/>
        </authorList>
    </citation>
    <scope>NUCLEOTIDE SEQUENCE</scope>
</reference>
<dbReference type="EC" id="1.2.1.3" evidence="3"/>
<accession>A0A170PQ39</accession>
<evidence type="ECO:0000256" key="2">
    <source>
        <dbReference type="ARBA" id="ARBA00023002"/>
    </source>
</evidence>
<dbReference type="InterPro" id="IPR016162">
    <property type="entry name" value="Ald_DH_N"/>
</dbReference>
<comment type="catalytic activity">
    <reaction evidence="4">
        <text>an aldehyde + NAD(+) + H2O = a carboxylate + NADH + 2 H(+)</text>
        <dbReference type="Rhea" id="RHEA:16185"/>
        <dbReference type="ChEBI" id="CHEBI:15377"/>
        <dbReference type="ChEBI" id="CHEBI:15378"/>
        <dbReference type="ChEBI" id="CHEBI:17478"/>
        <dbReference type="ChEBI" id="CHEBI:29067"/>
        <dbReference type="ChEBI" id="CHEBI:57540"/>
        <dbReference type="ChEBI" id="CHEBI:57945"/>
        <dbReference type="EC" id="1.2.1.3"/>
    </reaction>
</comment>
<dbReference type="InterPro" id="IPR029510">
    <property type="entry name" value="Ald_DH_CS_GLU"/>
</dbReference>
<dbReference type="InterPro" id="IPR016163">
    <property type="entry name" value="Ald_DH_C"/>
</dbReference>
<evidence type="ECO:0000313" key="6">
    <source>
        <dbReference type="EMBL" id="CUS46536.1"/>
    </source>
</evidence>
<organism evidence="6">
    <name type="scientific">hydrothermal vent metagenome</name>
    <dbReference type="NCBI Taxonomy" id="652676"/>
    <lineage>
        <taxon>unclassified sequences</taxon>
        <taxon>metagenomes</taxon>
        <taxon>ecological metagenomes</taxon>
    </lineage>
</organism>
<dbReference type="Pfam" id="PF00171">
    <property type="entry name" value="Aldedh"/>
    <property type="match status" value="1"/>
</dbReference>
<dbReference type="InterPro" id="IPR015590">
    <property type="entry name" value="Aldehyde_DH_dom"/>
</dbReference>
<dbReference type="PROSITE" id="PS00687">
    <property type="entry name" value="ALDEHYDE_DEHYDR_GLU"/>
    <property type="match status" value="1"/>
</dbReference>
<dbReference type="Gene3D" id="3.40.309.10">
    <property type="entry name" value="Aldehyde Dehydrogenase, Chain A, domain 2"/>
    <property type="match status" value="1"/>
</dbReference>
<dbReference type="PROSITE" id="PS00070">
    <property type="entry name" value="ALDEHYDE_DEHYDR_CYS"/>
    <property type="match status" value="1"/>
</dbReference>
<dbReference type="GO" id="GO:0004029">
    <property type="term" value="F:aldehyde dehydrogenase (NAD+) activity"/>
    <property type="evidence" value="ECO:0007669"/>
    <property type="project" value="UniProtKB-EC"/>
</dbReference>